<evidence type="ECO:0000313" key="6">
    <source>
        <dbReference type="EMBL" id="VFU07765.1"/>
    </source>
</evidence>
<protein>
    <submittedName>
        <fullName evidence="6">Cytochrome c-type biogenesis protein CycH</fullName>
    </submittedName>
</protein>
<evidence type="ECO:0000256" key="3">
    <source>
        <dbReference type="ARBA" id="ARBA00022748"/>
    </source>
</evidence>
<evidence type="ECO:0000259" key="5">
    <source>
        <dbReference type="Pfam" id="PF23914"/>
    </source>
</evidence>
<dbReference type="OrthoDB" id="9815847at2"/>
<dbReference type="Pfam" id="PF23914">
    <property type="entry name" value="TPR_CcmH_CycH"/>
    <property type="match status" value="1"/>
</dbReference>
<dbReference type="PANTHER" id="PTHR47870">
    <property type="entry name" value="CYTOCHROME C-TYPE BIOGENESIS PROTEIN CCMH"/>
    <property type="match status" value="1"/>
</dbReference>
<evidence type="ECO:0000256" key="2">
    <source>
        <dbReference type="ARBA" id="ARBA00022737"/>
    </source>
</evidence>
<dbReference type="GO" id="GO:0030313">
    <property type="term" value="C:cell envelope"/>
    <property type="evidence" value="ECO:0007669"/>
    <property type="project" value="UniProtKB-SubCell"/>
</dbReference>
<dbReference type="AlphaFoldDB" id="A0A4U8YZX3"/>
<organism evidence="6 7">
    <name type="scientific">Methylocella tundrae</name>
    <dbReference type="NCBI Taxonomy" id="227605"/>
    <lineage>
        <taxon>Bacteria</taxon>
        <taxon>Pseudomonadati</taxon>
        <taxon>Pseudomonadota</taxon>
        <taxon>Alphaproteobacteria</taxon>
        <taxon>Hyphomicrobiales</taxon>
        <taxon>Beijerinckiaceae</taxon>
        <taxon>Methylocella</taxon>
    </lineage>
</organism>
<dbReference type="InterPro" id="IPR011990">
    <property type="entry name" value="TPR-like_helical_dom_sf"/>
</dbReference>
<dbReference type="Gene3D" id="1.25.40.10">
    <property type="entry name" value="Tetratricopeptide repeat domain"/>
    <property type="match status" value="2"/>
</dbReference>
<dbReference type="PANTHER" id="PTHR47870:SF1">
    <property type="entry name" value="CYTOCHROME C-TYPE BIOGENESIS PROTEIN CCMH"/>
    <property type="match status" value="1"/>
</dbReference>
<dbReference type="KEGG" id="mtun:MTUNDRAET4_0872"/>
<feature type="domain" description="Cytochrome c-type biogenesis protein H TPR" evidence="5">
    <location>
        <begin position="143"/>
        <end position="258"/>
    </location>
</feature>
<sequence>MIWLIFALLTGVAVLSVLWPLARTPRGLSRSAIDIAFYKAQLAEIDRDAEGGLVAAGDAEGAKAEAARRLLAVADASGPQPSAAAGKKVRLAAIAAAIFVPALALGVYGLVGHPGLPDLPLSARLQEAPARTDILAAIARIEAHLVQNPNDGRGYDVLAPVYMRLGRYDDAVKAYAAASRLLGETPERQSRYGEALVAAANGKVTAAAKEVFEAATAKDPALPRPRFYLGLAAVQNGDKAGAQAIWEKLLAEAPADAPWAPSLRQQLAALTGAPEQAVAAAQPPSGPAANPALAAKIEAMSGGDQASAIHSMVDRLAARLAQNGQDVEGWLRLIRAYAVLNETDKARSALMDAKRNLAADATAKGRIETLARELGLEG</sequence>
<name>A0A4U8YZX3_METTU</name>
<dbReference type="EMBL" id="LR536450">
    <property type="protein sequence ID" value="VFU07765.1"/>
    <property type="molecule type" value="Genomic_DNA"/>
</dbReference>
<keyword evidence="2" id="KW-0677">Repeat</keyword>
<reference evidence="6 7" key="1">
    <citation type="submission" date="2019-03" db="EMBL/GenBank/DDBJ databases">
        <authorList>
            <person name="Kox A.R. M."/>
        </authorList>
    </citation>
    <scope>NUCLEOTIDE SEQUENCE [LARGE SCALE GENOMIC DNA]</scope>
    <source>
        <strain evidence="6">MTUNDRAET4 annotated genome</strain>
    </source>
</reference>
<evidence type="ECO:0000256" key="4">
    <source>
        <dbReference type="ARBA" id="ARBA00022803"/>
    </source>
</evidence>
<dbReference type="GO" id="GO:0017004">
    <property type="term" value="P:cytochrome complex assembly"/>
    <property type="evidence" value="ECO:0007669"/>
    <property type="project" value="UniProtKB-KW"/>
</dbReference>
<keyword evidence="4" id="KW-0802">TPR repeat</keyword>
<proteinExistence type="predicted"/>
<dbReference type="InterPro" id="IPR051263">
    <property type="entry name" value="C-type_cytochrome_biogenesis"/>
</dbReference>
<comment type="subcellular location">
    <subcellularLocation>
        <location evidence="1">Cell envelope</location>
    </subcellularLocation>
</comment>
<accession>A0A4U8YZX3</accession>
<dbReference type="Proteomes" id="UP000294360">
    <property type="component" value="Chromosome"/>
</dbReference>
<dbReference type="InterPro" id="IPR017560">
    <property type="entry name" value="Cyt_c_biogenesis_CcmI"/>
</dbReference>
<dbReference type="RefSeq" id="WP_134487278.1">
    <property type="nucleotide sequence ID" value="NZ_LR536450.1"/>
</dbReference>
<gene>
    <name evidence="6" type="primary">cycH</name>
    <name evidence="6" type="ORF">MTUNDRAET4_0872</name>
</gene>
<evidence type="ECO:0000313" key="7">
    <source>
        <dbReference type="Proteomes" id="UP000294360"/>
    </source>
</evidence>
<evidence type="ECO:0000256" key="1">
    <source>
        <dbReference type="ARBA" id="ARBA00004196"/>
    </source>
</evidence>
<dbReference type="NCBIfam" id="TIGR03142">
    <property type="entry name" value="cytochro_ccmI"/>
    <property type="match status" value="1"/>
</dbReference>
<keyword evidence="3" id="KW-0201">Cytochrome c-type biogenesis</keyword>
<dbReference type="InterPro" id="IPR056413">
    <property type="entry name" value="TPR_CcmH_CycH"/>
</dbReference>
<dbReference type="SUPFAM" id="SSF48452">
    <property type="entry name" value="TPR-like"/>
    <property type="match status" value="1"/>
</dbReference>